<keyword evidence="4" id="KW-0804">Transcription</keyword>
<feature type="domain" description="AP2/ERF" evidence="6">
    <location>
        <begin position="7"/>
        <end position="70"/>
    </location>
</feature>
<evidence type="ECO:0000256" key="3">
    <source>
        <dbReference type="ARBA" id="ARBA00023125"/>
    </source>
</evidence>
<dbReference type="PROSITE" id="PS51032">
    <property type="entry name" value="AP2_ERF"/>
    <property type="match status" value="1"/>
</dbReference>
<dbReference type="InterPro" id="IPR001471">
    <property type="entry name" value="AP2/ERF_dom"/>
</dbReference>
<evidence type="ECO:0000256" key="2">
    <source>
        <dbReference type="ARBA" id="ARBA00023015"/>
    </source>
</evidence>
<dbReference type="AlphaFoldDB" id="A0ABD1R0L0"/>
<comment type="caution">
    <text evidence="7">The sequence shown here is derived from an EMBL/GenBank/DDBJ whole genome shotgun (WGS) entry which is preliminary data.</text>
</comment>
<evidence type="ECO:0000259" key="6">
    <source>
        <dbReference type="PROSITE" id="PS51032"/>
    </source>
</evidence>
<dbReference type="EMBL" id="JBFOLJ010000013">
    <property type="protein sequence ID" value="KAL2481999.1"/>
    <property type="molecule type" value="Genomic_DNA"/>
</dbReference>
<name>A0ABD1R0L0_9LAMI</name>
<keyword evidence="8" id="KW-1185">Reference proteome</keyword>
<reference evidence="8" key="1">
    <citation type="submission" date="2024-07" db="EMBL/GenBank/DDBJ databases">
        <title>Two chromosome-level genome assemblies of Korean endemic species Abeliophyllum distichum and Forsythia ovata (Oleaceae).</title>
        <authorList>
            <person name="Jang H."/>
        </authorList>
    </citation>
    <scope>NUCLEOTIDE SEQUENCE [LARGE SCALE GENOMIC DNA]</scope>
</reference>
<keyword evidence="5" id="KW-0539">Nucleus</keyword>
<proteinExistence type="predicted"/>
<keyword evidence="3" id="KW-0238">DNA-binding</keyword>
<evidence type="ECO:0000256" key="1">
    <source>
        <dbReference type="ARBA" id="ARBA00004123"/>
    </source>
</evidence>
<dbReference type="Gene3D" id="3.30.730.10">
    <property type="entry name" value="AP2/ERF domain"/>
    <property type="match status" value="1"/>
</dbReference>
<dbReference type="InterPro" id="IPR036955">
    <property type="entry name" value="AP2/ERF_dom_sf"/>
</dbReference>
<dbReference type="GO" id="GO:0005634">
    <property type="term" value="C:nucleus"/>
    <property type="evidence" value="ECO:0007669"/>
    <property type="project" value="UniProtKB-SubCell"/>
</dbReference>
<dbReference type="GO" id="GO:0003677">
    <property type="term" value="F:DNA binding"/>
    <property type="evidence" value="ECO:0007669"/>
    <property type="project" value="UniProtKB-KW"/>
</dbReference>
<gene>
    <name evidence="7" type="ORF">Fot_43443</name>
</gene>
<organism evidence="7 8">
    <name type="scientific">Forsythia ovata</name>
    <dbReference type="NCBI Taxonomy" id="205694"/>
    <lineage>
        <taxon>Eukaryota</taxon>
        <taxon>Viridiplantae</taxon>
        <taxon>Streptophyta</taxon>
        <taxon>Embryophyta</taxon>
        <taxon>Tracheophyta</taxon>
        <taxon>Spermatophyta</taxon>
        <taxon>Magnoliopsida</taxon>
        <taxon>eudicotyledons</taxon>
        <taxon>Gunneridae</taxon>
        <taxon>Pentapetalae</taxon>
        <taxon>asterids</taxon>
        <taxon>lamiids</taxon>
        <taxon>Lamiales</taxon>
        <taxon>Oleaceae</taxon>
        <taxon>Forsythieae</taxon>
        <taxon>Forsythia</taxon>
    </lineage>
</organism>
<sequence>MNQAPTSYQGVRSRERTSVIRSKYVHRSSTKAIGEMGGGDQTLSGKEDAARAYDNAARQLRCVNARTNFELSHAESDSILIEKMESFSFDAMWRTEEPEGLIDALKAKLSKKESSQVRSIKDTHPLTCN</sequence>
<dbReference type="Proteomes" id="UP001604277">
    <property type="component" value="Unassembled WGS sequence"/>
</dbReference>
<evidence type="ECO:0000313" key="8">
    <source>
        <dbReference type="Proteomes" id="UP001604277"/>
    </source>
</evidence>
<dbReference type="SMART" id="SM00380">
    <property type="entry name" value="AP2"/>
    <property type="match status" value="1"/>
</dbReference>
<keyword evidence="2" id="KW-0805">Transcription regulation</keyword>
<accession>A0ABD1R0L0</accession>
<evidence type="ECO:0000313" key="7">
    <source>
        <dbReference type="EMBL" id="KAL2481999.1"/>
    </source>
</evidence>
<evidence type="ECO:0000256" key="4">
    <source>
        <dbReference type="ARBA" id="ARBA00023163"/>
    </source>
</evidence>
<evidence type="ECO:0000256" key="5">
    <source>
        <dbReference type="ARBA" id="ARBA00023242"/>
    </source>
</evidence>
<protein>
    <submittedName>
        <fullName evidence="7">Ethylene-responsive transcription factor Related to AP22-12-like</fullName>
    </submittedName>
</protein>
<comment type="subcellular location">
    <subcellularLocation>
        <location evidence="1">Nucleus</location>
    </subcellularLocation>
</comment>